<accession>A0A2M4DHS1</accession>
<feature type="compositionally biased region" description="Low complexity" evidence="1">
    <location>
        <begin position="75"/>
        <end position="99"/>
    </location>
</feature>
<proteinExistence type="predicted"/>
<dbReference type="EMBL" id="GGFL01012924">
    <property type="protein sequence ID" value="MBW77102.1"/>
    <property type="molecule type" value="Transcribed_RNA"/>
</dbReference>
<feature type="region of interest" description="Disordered" evidence="1">
    <location>
        <begin position="72"/>
        <end position="99"/>
    </location>
</feature>
<sequence length="99" mass="10389">MSRCSTWRSSCSAAAGAAAPVAAAAADFPSSSFFSSSGDVLHLLRLGHHPCYYYCPMKPIYGTHRRPKPAFPDLSFSAPHRPSSSSASGPRSGVGSFLP</sequence>
<evidence type="ECO:0000256" key="1">
    <source>
        <dbReference type="SAM" id="MobiDB-lite"/>
    </source>
</evidence>
<protein>
    <submittedName>
        <fullName evidence="2">Putative secreted protein</fullName>
    </submittedName>
</protein>
<dbReference type="AlphaFoldDB" id="A0A2M4DHS1"/>
<reference evidence="2" key="1">
    <citation type="submission" date="2018-01" db="EMBL/GenBank/DDBJ databases">
        <title>An insight into the sialome of Amazonian anophelines.</title>
        <authorList>
            <person name="Ribeiro J.M."/>
            <person name="Scarpassa V."/>
            <person name="Calvo E."/>
        </authorList>
    </citation>
    <scope>NUCLEOTIDE SEQUENCE</scope>
</reference>
<organism evidence="2">
    <name type="scientific">Anopheles darlingi</name>
    <name type="common">Mosquito</name>
    <dbReference type="NCBI Taxonomy" id="43151"/>
    <lineage>
        <taxon>Eukaryota</taxon>
        <taxon>Metazoa</taxon>
        <taxon>Ecdysozoa</taxon>
        <taxon>Arthropoda</taxon>
        <taxon>Hexapoda</taxon>
        <taxon>Insecta</taxon>
        <taxon>Pterygota</taxon>
        <taxon>Neoptera</taxon>
        <taxon>Endopterygota</taxon>
        <taxon>Diptera</taxon>
        <taxon>Nematocera</taxon>
        <taxon>Culicoidea</taxon>
        <taxon>Culicidae</taxon>
        <taxon>Anophelinae</taxon>
        <taxon>Anopheles</taxon>
    </lineage>
</organism>
<name>A0A2M4DHS1_ANODA</name>
<evidence type="ECO:0000313" key="2">
    <source>
        <dbReference type="EMBL" id="MBW77102.1"/>
    </source>
</evidence>